<evidence type="ECO:0000313" key="3">
    <source>
        <dbReference type="Proteomes" id="UP000199182"/>
    </source>
</evidence>
<feature type="signal peptide" evidence="1">
    <location>
        <begin position="1"/>
        <end position="24"/>
    </location>
</feature>
<dbReference type="AlphaFoldDB" id="A0A1H0C9E3"/>
<gene>
    <name evidence="2" type="ORF">SAMN05192585_12230</name>
</gene>
<evidence type="ECO:0008006" key="4">
    <source>
        <dbReference type="Google" id="ProtNLM"/>
    </source>
</evidence>
<feature type="chain" id="PRO_5011764720" description="Lipoprotein" evidence="1">
    <location>
        <begin position="25"/>
        <end position="407"/>
    </location>
</feature>
<dbReference type="RefSeq" id="WP_092641009.1">
    <property type="nucleotide sequence ID" value="NZ_FNID01000022.1"/>
</dbReference>
<dbReference type="Proteomes" id="UP000199182">
    <property type="component" value="Unassembled WGS sequence"/>
</dbReference>
<dbReference type="SUPFAM" id="SSF82171">
    <property type="entry name" value="DPP6 N-terminal domain-like"/>
    <property type="match status" value="1"/>
</dbReference>
<dbReference type="STRING" id="258515.SAMN05192585_12230"/>
<name>A0A1H0C9E3_9FIRM</name>
<accession>A0A1H0C9E3</accession>
<evidence type="ECO:0000256" key="1">
    <source>
        <dbReference type="SAM" id="SignalP"/>
    </source>
</evidence>
<keyword evidence="1" id="KW-0732">Signal</keyword>
<sequence length="407" mass="46122">MYKKIIIVLCTTLMLVSCSNNSNWDVSNAAVSQMQDSISNTPNESSSREPLEIPSEQLVQENIIQSSNDKVCYNLTKQIGVDKFTIVNVSFINNSTLIIIHKDVNDTQNQCYFLTLYDVKHLKILKTLTIKMSTGNRNTSCGLGDDSIRALDLNKGCLSLYDYTLNPIREIMLPSGYSGNKIALSKDNKKVAYITNEKRSLEVYDVDNNQLIYSLDRIQLPQYDSDIFCTDVAFLDSSKILLNLVTQKHELCMAIFNIGTGDLNYIIDGNMKLSQSREDYYFKNDITGSFNSLMSSKCDTFKVINTDGKQEAQYVPVPEQYNQAEDICFSRISSNKLLVDFSDDYSKINLSMINSDDTVKYKILLENRDDEFEPVNLQSDNIFSEDGESIAMITSGRSLYLIKDKNN</sequence>
<dbReference type="EMBL" id="FNID01000022">
    <property type="protein sequence ID" value="SDN54472.1"/>
    <property type="molecule type" value="Genomic_DNA"/>
</dbReference>
<evidence type="ECO:0000313" key="2">
    <source>
        <dbReference type="EMBL" id="SDN54472.1"/>
    </source>
</evidence>
<protein>
    <recommendedName>
        <fullName evidence="4">Lipoprotein</fullName>
    </recommendedName>
</protein>
<dbReference type="PROSITE" id="PS51257">
    <property type="entry name" value="PROKAR_LIPOPROTEIN"/>
    <property type="match status" value="1"/>
</dbReference>
<reference evidence="2 3" key="1">
    <citation type="submission" date="2016-10" db="EMBL/GenBank/DDBJ databases">
        <authorList>
            <person name="de Groot N.N."/>
        </authorList>
    </citation>
    <scope>NUCLEOTIDE SEQUENCE [LARGE SCALE GENOMIC DNA]</scope>
    <source>
        <strain evidence="2 3">CGMCC 1.5012</strain>
    </source>
</reference>
<proteinExistence type="predicted"/>
<organism evidence="2 3">
    <name type="scientific">Acetanaerobacterium elongatum</name>
    <dbReference type="NCBI Taxonomy" id="258515"/>
    <lineage>
        <taxon>Bacteria</taxon>
        <taxon>Bacillati</taxon>
        <taxon>Bacillota</taxon>
        <taxon>Clostridia</taxon>
        <taxon>Eubacteriales</taxon>
        <taxon>Oscillospiraceae</taxon>
        <taxon>Acetanaerobacterium</taxon>
    </lineage>
</organism>
<keyword evidence="3" id="KW-1185">Reference proteome</keyword>